<evidence type="ECO:0000256" key="1">
    <source>
        <dbReference type="SAM" id="MobiDB-lite"/>
    </source>
</evidence>
<dbReference type="RefSeq" id="WP_014103995.1">
    <property type="nucleotide sequence ID" value="NC_016026.1"/>
</dbReference>
<evidence type="ECO:0000313" key="3">
    <source>
        <dbReference type="EMBL" id="AEP10772.1"/>
    </source>
</evidence>
<reference evidence="3 4" key="1">
    <citation type="journal article" date="2011" name="BMC Genomics">
        <title>Genomic insights into an obligate epibiotic bacterial predator: Micavibrio aeruginosavorus ARL-13.</title>
        <authorList>
            <person name="Wang Z."/>
            <person name="Kadouri D."/>
            <person name="Wu M."/>
        </authorList>
    </citation>
    <scope>NUCLEOTIDE SEQUENCE [LARGE SCALE GENOMIC DNA]</scope>
    <source>
        <strain evidence="3 4">ARL-13</strain>
    </source>
</reference>
<proteinExistence type="predicted"/>
<dbReference type="KEGG" id="mai:MICA_2471"/>
<gene>
    <name evidence="3" type="ordered locus">MICA_2471</name>
</gene>
<evidence type="ECO:0000256" key="2">
    <source>
        <dbReference type="SAM" id="Phobius"/>
    </source>
</evidence>
<feature type="transmembrane region" description="Helical" evidence="2">
    <location>
        <begin position="22"/>
        <end position="43"/>
    </location>
</feature>
<name>G2KNX7_MICAA</name>
<evidence type="ECO:0000313" key="4">
    <source>
        <dbReference type="Proteomes" id="UP000009286"/>
    </source>
</evidence>
<organism evidence="3 4">
    <name type="scientific">Micavibrio aeruginosavorus (strain ARL-13)</name>
    <dbReference type="NCBI Taxonomy" id="856793"/>
    <lineage>
        <taxon>Bacteria</taxon>
        <taxon>Pseudomonadati</taxon>
        <taxon>Bdellovibrionota</taxon>
        <taxon>Bdellovibrionia</taxon>
        <taxon>Bdellovibrionales</taxon>
        <taxon>Pseudobdellovibrionaceae</taxon>
        <taxon>Micavibrio</taxon>
    </lineage>
</organism>
<keyword evidence="2" id="KW-0812">Transmembrane</keyword>
<sequence>MTNDVQNHKGDLKSLFISNAKGANATLLASFATYGAAVGYAAVGVSSQLTALAVASLSAIATYAYGTSHDFSKKDGNKLLPAIKRDARIKTLCSILAAAASYYYVTAEANAANDVGASEPARPVAEFSTKTKQAAPVLRAQ</sequence>
<keyword evidence="4" id="KW-1185">Reference proteome</keyword>
<dbReference type="EMBL" id="CP002382">
    <property type="protein sequence ID" value="AEP10772.1"/>
    <property type="molecule type" value="Genomic_DNA"/>
</dbReference>
<feature type="region of interest" description="Disordered" evidence="1">
    <location>
        <begin position="119"/>
        <end position="141"/>
    </location>
</feature>
<feature type="transmembrane region" description="Helical" evidence="2">
    <location>
        <begin position="49"/>
        <end position="66"/>
    </location>
</feature>
<dbReference type="HOGENOM" id="CLU_1823129_0_0_5"/>
<accession>G2KNX7</accession>
<dbReference type="Proteomes" id="UP000009286">
    <property type="component" value="Chromosome"/>
</dbReference>
<dbReference type="AlphaFoldDB" id="G2KNX7"/>
<protein>
    <submittedName>
        <fullName evidence="3">Uncharacterized protein</fullName>
    </submittedName>
</protein>
<dbReference type="STRING" id="856793.MICA_2471"/>
<keyword evidence="2" id="KW-0472">Membrane</keyword>
<keyword evidence="2" id="KW-1133">Transmembrane helix</keyword>